<evidence type="ECO:0000313" key="2">
    <source>
        <dbReference type="EMBL" id="MEI5994764.1"/>
    </source>
</evidence>
<dbReference type="Proteomes" id="UP000195139">
    <property type="component" value="Unassembled WGS sequence"/>
</dbReference>
<feature type="compositionally biased region" description="Polar residues" evidence="1">
    <location>
        <begin position="39"/>
        <end position="60"/>
    </location>
</feature>
<dbReference type="EMBL" id="NGLE01000001">
    <property type="protein sequence ID" value="OTO09573.1"/>
    <property type="molecule type" value="Genomic_DNA"/>
</dbReference>
<dbReference type="EMBL" id="NGLE02000001">
    <property type="protein sequence ID" value="MEI5994764.1"/>
    <property type="molecule type" value="Genomic_DNA"/>
</dbReference>
<proteinExistence type="predicted"/>
<feature type="region of interest" description="Disordered" evidence="1">
    <location>
        <begin position="34"/>
        <end position="67"/>
    </location>
</feature>
<evidence type="ECO:0000313" key="4">
    <source>
        <dbReference type="Proteomes" id="UP000195139"/>
    </source>
</evidence>
<reference evidence="2 4" key="2">
    <citation type="submission" date="2018-07" db="EMBL/GenBank/DDBJ databases">
        <title>The Genome Sequence of Enterococcus sp. DIV0659b.</title>
        <authorList>
            <consortium name="The Broad Institute Genomics Platform"/>
            <consortium name="The Broad Institute Genomic Center for Infectious Diseases"/>
            <person name="Earl A."/>
            <person name="Manson A."/>
            <person name="Schwartman J."/>
            <person name="Gilmore M."/>
            <person name="Abouelleil A."/>
            <person name="Cao P."/>
            <person name="Chapman S."/>
            <person name="Cusick C."/>
            <person name="Shea T."/>
            <person name="Young S."/>
            <person name="Neafsey D."/>
            <person name="Nusbaum C."/>
            <person name="Birren B."/>
        </authorList>
    </citation>
    <scope>NUCLEOTIDE SEQUENCE [LARGE SCALE GENOMIC DNA]</scope>
    <source>
        <strain evidence="2 4">4G2_DIV0659</strain>
    </source>
</reference>
<comment type="caution">
    <text evidence="3">The sequence shown here is derived from an EMBL/GenBank/DDBJ whole genome shotgun (WGS) entry which is preliminary data.</text>
</comment>
<organism evidence="3">
    <name type="scientific">Candidatus Enterococcus mansonii</name>
    <dbReference type="NCBI Taxonomy" id="1834181"/>
    <lineage>
        <taxon>Bacteria</taxon>
        <taxon>Bacillati</taxon>
        <taxon>Bacillota</taxon>
        <taxon>Bacilli</taxon>
        <taxon>Lactobacillales</taxon>
        <taxon>Enterococcaceae</taxon>
        <taxon>Enterococcus</taxon>
    </lineage>
</organism>
<evidence type="ECO:0000256" key="1">
    <source>
        <dbReference type="SAM" id="MobiDB-lite"/>
    </source>
</evidence>
<name>A0A242CH52_9ENTE</name>
<protein>
    <submittedName>
        <fullName evidence="3">Uncharacterized protein</fullName>
    </submittedName>
</protein>
<accession>A0A242CH52</accession>
<dbReference type="AlphaFoldDB" id="A0A242CH52"/>
<gene>
    <name evidence="3" type="ORF">A5880_000252</name>
    <name evidence="2" type="ORF">A5880_002350</name>
</gene>
<keyword evidence="4" id="KW-1185">Reference proteome</keyword>
<reference evidence="3" key="1">
    <citation type="submission" date="2017-05" db="EMBL/GenBank/DDBJ databases">
        <title>The Genome Sequence of Enterococcus sp. 4G2_DIV0659.</title>
        <authorList>
            <consortium name="The Broad Institute Genomics Platform"/>
            <consortium name="The Broad Institute Genomic Center for Infectious Diseases"/>
            <person name="Earl A."/>
            <person name="Manson A."/>
            <person name="Schwartman J."/>
            <person name="Gilmore M."/>
            <person name="Abouelleil A."/>
            <person name="Cao P."/>
            <person name="Chapman S."/>
            <person name="Cusick C."/>
            <person name="Shea T."/>
            <person name="Young S."/>
            <person name="Neafsey D."/>
            <person name="Nusbaum C."/>
            <person name="Birren B."/>
        </authorList>
    </citation>
    <scope>NUCLEOTIDE SEQUENCE [LARGE SCALE GENOMIC DNA]</scope>
    <source>
        <strain evidence="3">4G2_DIV0659</strain>
    </source>
</reference>
<evidence type="ECO:0000313" key="3">
    <source>
        <dbReference type="EMBL" id="OTO09573.1"/>
    </source>
</evidence>
<dbReference type="RefSeq" id="WP_256924765.1">
    <property type="nucleotide sequence ID" value="NZ_NGLE02000001.1"/>
</dbReference>
<sequence length="67" mass="7910">MIDISNKYVTIEQHDKAIQKQLKVIKKLQKRVKTEQRQKNQLASQLKRSYNQVNNQNSGKLSEGEKR</sequence>
<dbReference type="STRING" id="1834181.A5880_000252"/>